<dbReference type="Proteomes" id="UP001172083">
    <property type="component" value="Unassembled WGS sequence"/>
</dbReference>
<comment type="caution">
    <text evidence="1">The sequence shown here is derived from an EMBL/GenBank/DDBJ whole genome shotgun (WGS) entry which is preliminary data.</text>
</comment>
<keyword evidence="2" id="KW-1185">Reference proteome</keyword>
<proteinExistence type="predicted"/>
<reference evidence="1" key="1">
    <citation type="submission" date="2023-06" db="EMBL/GenBank/DDBJ databases">
        <title>Genomic of Agaribacillus aureum.</title>
        <authorList>
            <person name="Wang G."/>
        </authorList>
    </citation>
    <scope>NUCLEOTIDE SEQUENCE</scope>
    <source>
        <strain evidence="1">BMA12</strain>
    </source>
</reference>
<accession>A0ABT8L2N6</accession>
<dbReference type="RefSeq" id="WP_346757342.1">
    <property type="nucleotide sequence ID" value="NZ_JAUJEB010000001.1"/>
</dbReference>
<evidence type="ECO:0000313" key="2">
    <source>
        <dbReference type="Proteomes" id="UP001172083"/>
    </source>
</evidence>
<sequence length="101" mass="11744">MELRSTKNGWVEVFDEDKQSINFHRFTDACAMEIGEDFVVVCKNGGWIEVYDTALNLISSEVFLNIKEIKAEKFITVTLKNGWSEVYDKWFNMQSVKYCGD</sequence>
<dbReference type="EMBL" id="JAUJEB010000001">
    <property type="protein sequence ID" value="MDN5212017.1"/>
    <property type="molecule type" value="Genomic_DNA"/>
</dbReference>
<protein>
    <submittedName>
        <fullName evidence="1">Uncharacterized protein</fullName>
    </submittedName>
</protein>
<evidence type="ECO:0000313" key="1">
    <source>
        <dbReference type="EMBL" id="MDN5212017.1"/>
    </source>
</evidence>
<organism evidence="1 2">
    <name type="scientific">Agaribacillus aureus</name>
    <dbReference type="NCBI Taxonomy" id="3051825"/>
    <lineage>
        <taxon>Bacteria</taxon>
        <taxon>Pseudomonadati</taxon>
        <taxon>Bacteroidota</taxon>
        <taxon>Cytophagia</taxon>
        <taxon>Cytophagales</taxon>
        <taxon>Splendidivirgaceae</taxon>
        <taxon>Agaribacillus</taxon>
    </lineage>
</organism>
<gene>
    <name evidence="1" type="ORF">QQ020_08140</name>
</gene>
<name>A0ABT8L2N6_9BACT</name>